<dbReference type="Gene3D" id="3.10.20.90">
    <property type="entry name" value="Phosphatidylinositol 3-kinase Catalytic Subunit, Chain A, domain 1"/>
    <property type="match status" value="1"/>
</dbReference>
<organism evidence="2 3">
    <name type="scientific">Romanomermis culicivorax</name>
    <name type="common">Nematode worm</name>
    <dbReference type="NCBI Taxonomy" id="13658"/>
    <lineage>
        <taxon>Eukaryota</taxon>
        <taxon>Metazoa</taxon>
        <taxon>Ecdysozoa</taxon>
        <taxon>Nematoda</taxon>
        <taxon>Enoplea</taxon>
        <taxon>Dorylaimia</taxon>
        <taxon>Mermithida</taxon>
        <taxon>Mermithoidea</taxon>
        <taxon>Mermithidae</taxon>
        <taxon>Romanomermis</taxon>
    </lineage>
</organism>
<evidence type="ECO:0000259" key="1">
    <source>
        <dbReference type="Pfam" id="PF16207"/>
    </source>
</evidence>
<keyword evidence="2" id="KW-1185">Reference proteome</keyword>
<name>A0A915I092_ROMCU</name>
<dbReference type="WBParaSite" id="nRc.2.0.1.t07119-RA">
    <property type="protein sequence ID" value="nRc.2.0.1.t07119-RA"/>
    <property type="gene ID" value="nRc.2.0.1.g07119"/>
</dbReference>
<protein>
    <submittedName>
        <fullName evidence="3">RAWUL domain-containing protein</fullName>
    </submittedName>
</protein>
<dbReference type="Pfam" id="PF16207">
    <property type="entry name" value="RAWUL"/>
    <property type="match status" value="1"/>
</dbReference>
<evidence type="ECO:0000313" key="3">
    <source>
        <dbReference type="WBParaSite" id="nRc.2.0.1.t07119-RA"/>
    </source>
</evidence>
<dbReference type="AlphaFoldDB" id="A0A915I092"/>
<reference evidence="3" key="1">
    <citation type="submission" date="2022-11" db="UniProtKB">
        <authorList>
            <consortium name="WormBaseParasite"/>
        </authorList>
    </citation>
    <scope>IDENTIFICATION</scope>
</reference>
<evidence type="ECO:0000313" key="2">
    <source>
        <dbReference type="Proteomes" id="UP000887565"/>
    </source>
</evidence>
<proteinExistence type="predicted"/>
<sequence>METAHDVISVAKQTRYLKTTANATVDHLAKFLVTRIKLDRDEATRSSSGASFSSFIDKNSENSTRNDENTVLRIFVEELVEVHSPKFRLQFFFKSPRFSHSLLVSMQSFLCPAKPKLPNSVDNGVIDARPKTQDICKLYVMRGGGTPLLNTTLHGLTELDGDSTLDYVLTKMWCIKKPLEMYFSLTEEVINDAIPPLITTTTAATAVKKSKETP</sequence>
<accession>A0A915I092</accession>
<dbReference type="Proteomes" id="UP000887565">
    <property type="component" value="Unplaced"/>
</dbReference>
<feature type="domain" description="RAWUL" evidence="1">
    <location>
        <begin position="15"/>
        <end position="42"/>
    </location>
</feature>
<dbReference type="InterPro" id="IPR032443">
    <property type="entry name" value="RAWUL"/>
</dbReference>